<accession>A0AAD7AUS0</accession>
<keyword evidence="5" id="KW-0472">Membrane</keyword>
<reference evidence="9" key="1">
    <citation type="submission" date="2023-03" db="EMBL/GenBank/DDBJ databases">
        <title>Massive genome expansion in bonnet fungi (Mycena s.s.) driven by repeated elements and novel gene families across ecological guilds.</title>
        <authorList>
            <consortium name="Lawrence Berkeley National Laboratory"/>
            <person name="Harder C.B."/>
            <person name="Miyauchi S."/>
            <person name="Viragh M."/>
            <person name="Kuo A."/>
            <person name="Thoen E."/>
            <person name="Andreopoulos B."/>
            <person name="Lu D."/>
            <person name="Skrede I."/>
            <person name="Drula E."/>
            <person name="Henrissat B."/>
            <person name="Morin E."/>
            <person name="Kohler A."/>
            <person name="Barry K."/>
            <person name="LaButti K."/>
            <person name="Morin E."/>
            <person name="Salamov A."/>
            <person name="Lipzen A."/>
            <person name="Mereny Z."/>
            <person name="Hegedus B."/>
            <person name="Baldrian P."/>
            <person name="Stursova M."/>
            <person name="Weitz H."/>
            <person name="Taylor A."/>
            <person name="Grigoriev I.V."/>
            <person name="Nagy L.G."/>
            <person name="Martin F."/>
            <person name="Kauserud H."/>
        </authorList>
    </citation>
    <scope>NUCLEOTIDE SEQUENCE</scope>
    <source>
        <strain evidence="9">CBHHK002</strain>
    </source>
</reference>
<dbReference type="GO" id="GO:0032977">
    <property type="term" value="F:membrane insertase activity"/>
    <property type="evidence" value="ECO:0007669"/>
    <property type="project" value="InterPro"/>
</dbReference>
<dbReference type="EMBL" id="JARIHO010000001">
    <property type="protein sequence ID" value="KAJ7368398.1"/>
    <property type="molecule type" value="Genomic_DNA"/>
</dbReference>
<proteinExistence type="inferred from homology"/>
<dbReference type="PANTHER" id="PTHR12428">
    <property type="entry name" value="OXA1"/>
    <property type="match status" value="1"/>
</dbReference>
<comment type="caution">
    <text evidence="9">The sequence shown here is derived from an EMBL/GenBank/DDBJ whole genome shotgun (WGS) entry which is preliminary data.</text>
</comment>
<evidence type="ECO:0000256" key="6">
    <source>
        <dbReference type="RuleBase" id="RU003945"/>
    </source>
</evidence>
<dbReference type="GO" id="GO:0032979">
    <property type="term" value="P:protein insertion into mitochondrial inner membrane from matrix"/>
    <property type="evidence" value="ECO:0007669"/>
    <property type="project" value="TreeGrafter"/>
</dbReference>
<organism evidence="9 10">
    <name type="scientific">Mycena albidolilacea</name>
    <dbReference type="NCBI Taxonomy" id="1033008"/>
    <lineage>
        <taxon>Eukaryota</taxon>
        <taxon>Fungi</taxon>
        <taxon>Dikarya</taxon>
        <taxon>Basidiomycota</taxon>
        <taxon>Agaricomycotina</taxon>
        <taxon>Agaricomycetes</taxon>
        <taxon>Agaricomycetidae</taxon>
        <taxon>Agaricales</taxon>
        <taxon>Marasmiineae</taxon>
        <taxon>Mycenaceae</taxon>
        <taxon>Mycena</taxon>
    </lineage>
</organism>
<comment type="subcellular location">
    <subcellularLocation>
        <location evidence="1 6">Membrane</location>
        <topology evidence="1 6">Multi-pass membrane protein</topology>
    </subcellularLocation>
</comment>
<keyword evidence="4" id="KW-1133">Transmembrane helix</keyword>
<evidence type="ECO:0000313" key="9">
    <source>
        <dbReference type="EMBL" id="KAJ7368398.1"/>
    </source>
</evidence>
<evidence type="ECO:0000313" key="10">
    <source>
        <dbReference type="Proteomes" id="UP001218218"/>
    </source>
</evidence>
<keyword evidence="10" id="KW-1185">Reference proteome</keyword>
<evidence type="ECO:0000256" key="2">
    <source>
        <dbReference type="ARBA" id="ARBA00009877"/>
    </source>
</evidence>
<feature type="region of interest" description="Disordered" evidence="7">
    <location>
        <begin position="341"/>
        <end position="360"/>
    </location>
</feature>
<keyword evidence="3 6" id="KW-0812">Transmembrane</keyword>
<sequence>MLALHVRPSLQRIPRCVHHTRRPSNRRFFIQSLCDSFLDLATALPLPPSVPAYSGTIILVTIVSRLAIFPVALWGRNRVRRLENIVLPEVERLKPIISKQVLDDMKREGMRKEDLVPAKLQQIHLSRMIQKVKTEQKRLVAEHKCNPGLSMVASPASQLPVFIVMSMMFNRLAQDPTPFDSEAFLTLTSLNHPDPTWALPIVLGFVTMANVESNNWLMSAVQRDRLRKAEERRAQQMAAGKGLALQPHQVIKTTLYGLSVARIVLAGLSPGSVVLYWTTSAICGLIQTWVLDYKPAEMRIGQMAATPPQALAAESVPVAPKRLEKPLTAIPKSPAFMVIKKPAKKQKPKRSPWDPRSQESLSGLLGPCEYFLI</sequence>
<evidence type="ECO:0000256" key="5">
    <source>
        <dbReference type="ARBA" id="ARBA00023136"/>
    </source>
</evidence>
<evidence type="ECO:0000256" key="3">
    <source>
        <dbReference type="ARBA" id="ARBA00022692"/>
    </source>
</evidence>
<dbReference type="PANTHER" id="PTHR12428:SF65">
    <property type="entry name" value="CYTOCHROME C OXIDASE ASSEMBLY PROTEIN COX18, MITOCHONDRIAL"/>
    <property type="match status" value="1"/>
</dbReference>
<feature type="domain" description="Membrane insertase YidC/Oxa/ALB C-terminal" evidence="8">
    <location>
        <begin position="56"/>
        <end position="291"/>
    </location>
</feature>
<dbReference type="InterPro" id="IPR001708">
    <property type="entry name" value="YidC/ALB3/OXA1/COX18"/>
</dbReference>
<evidence type="ECO:0000256" key="1">
    <source>
        <dbReference type="ARBA" id="ARBA00004141"/>
    </source>
</evidence>
<protein>
    <submittedName>
        <fullName evidence="9">60Kd inner membrane protein-domain-containing protein</fullName>
    </submittedName>
</protein>
<dbReference type="GO" id="GO:0005743">
    <property type="term" value="C:mitochondrial inner membrane"/>
    <property type="evidence" value="ECO:0007669"/>
    <property type="project" value="TreeGrafter"/>
</dbReference>
<gene>
    <name evidence="9" type="ORF">DFH08DRAFT_24955</name>
</gene>
<dbReference type="AlphaFoldDB" id="A0AAD7AUS0"/>
<dbReference type="Pfam" id="PF02096">
    <property type="entry name" value="60KD_IMP"/>
    <property type="match status" value="1"/>
</dbReference>
<dbReference type="GO" id="GO:0033617">
    <property type="term" value="P:mitochondrial respiratory chain complex IV assembly"/>
    <property type="evidence" value="ECO:0007669"/>
    <property type="project" value="TreeGrafter"/>
</dbReference>
<feature type="compositionally biased region" description="Basic residues" evidence="7">
    <location>
        <begin position="341"/>
        <end position="350"/>
    </location>
</feature>
<evidence type="ECO:0000259" key="8">
    <source>
        <dbReference type="Pfam" id="PF02096"/>
    </source>
</evidence>
<dbReference type="Proteomes" id="UP001218218">
    <property type="component" value="Unassembled WGS sequence"/>
</dbReference>
<evidence type="ECO:0000256" key="4">
    <source>
        <dbReference type="ARBA" id="ARBA00022989"/>
    </source>
</evidence>
<name>A0AAD7AUS0_9AGAR</name>
<evidence type="ECO:0000256" key="7">
    <source>
        <dbReference type="SAM" id="MobiDB-lite"/>
    </source>
</evidence>
<dbReference type="InterPro" id="IPR028055">
    <property type="entry name" value="YidC/Oxa/ALB_C"/>
</dbReference>
<comment type="similarity">
    <text evidence="2 6">Belongs to the OXA1/ALB3/YidC family.</text>
</comment>